<organism evidence="2 3">
    <name type="scientific">Candidatus Giovannonibacteria bacterium RIFCSPHIGHO2_02_42_15</name>
    <dbReference type="NCBI Taxonomy" id="1798329"/>
    <lineage>
        <taxon>Bacteria</taxon>
        <taxon>Candidatus Giovannoniibacteriota</taxon>
    </lineage>
</organism>
<dbReference type="InterPro" id="IPR036388">
    <property type="entry name" value="WH-like_DNA-bd_sf"/>
</dbReference>
<dbReference type="SUPFAM" id="SSF46785">
    <property type="entry name" value="Winged helix' DNA-binding domain"/>
    <property type="match status" value="1"/>
</dbReference>
<reference evidence="2 3" key="1">
    <citation type="journal article" date="2016" name="Nat. Commun.">
        <title>Thousands of microbial genomes shed light on interconnected biogeochemical processes in an aquifer system.</title>
        <authorList>
            <person name="Anantharaman K."/>
            <person name="Brown C.T."/>
            <person name="Hug L.A."/>
            <person name="Sharon I."/>
            <person name="Castelle C.J."/>
            <person name="Probst A.J."/>
            <person name="Thomas B.C."/>
            <person name="Singh A."/>
            <person name="Wilkins M.J."/>
            <person name="Karaoz U."/>
            <person name="Brodie E.L."/>
            <person name="Williams K.H."/>
            <person name="Hubbard S.S."/>
            <person name="Banfield J.F."/>
        </authorList>
    </citation>
    <scope>NUCLEOTIDE SEQUENCE [LARGE SCALE GENOMIC DNA]</scope>
</reference>
<dbReference type="InterPro" id="IPR000944">
    <property type="entry name" value="Tscrpt_reg_Rrf2"/>
</dbReference>
<evidence type="ECO:0000313" key="2">
    <source>
        <dbReference type="EMBL" id="OGF64952.1"/>
    </source>
</evidence>
<dbReference type="PANTHER" id="PTHR33221:SF5">
    <property type="entry name" value="HTH-TYPE TRANSCRIPTIONAL REGULATOR ISCR"/>
    <property type="match status" value="1"/>
</dbReference>
<dbReference type="GO" id="GO:0003677">
    <property type="term" value="F:DNA binding"/>
    <property type="evidence" value="ECO:0007669"/>
    <property type="project" value="UniProtKB-KW"/>
</dbReference>
<dbReference type="AlphaFoldDB" id="A0A1F5VNH0"/>
<gene>
    <name evidence="2" type="ORF">A2Z53_01350</name>
</gene>
<evidence type="ECO:0000256" key="1">
    <source>
        <dbReference type="ARBA" id="ARBA00023125"/>
    </source>
</evidence>
<dbReference type="Proteomes" id="UP000177451">
    <property type="component" value="Unassembled WGS sequence"/>
</dbReference>
<dbReference type="PANTHER" id="PTHR33221">
    <property type="entry name" value="WINGED HELIX-TURN-HELIX TRANSCRIPTIONAL REGULATOR, RRF2 FAMILY"/>
    <property type="match status" value="1"/>
</dbReference>
<accession>A0A1F5VNH0</accession>
<protein>
    <recommendedName>
        <fullName evidence="4">Rrf2 family transcriptional regulator</fullName>
    </recommendedName>
</protein>
<dbReference type="Gene3D" id="1.10.10.10">
    <property type="entry name" value="Winged helix-like DNA-binding domain superfamily/Winged helix DNA-binding domain"/>
    <property type="match status" value="1"/>
</dbReference>
<sequence length="105" mass="12443">MLKKRFDYGLMLIERLKELPDNYIDVRGIARENKIPSAYLEKIAQELKKAGWIESRRGNGGGYRIKEAYLKISVSELINFFERPYEICPIGRIVKFNAYDQKYKY</sequence>
<evidence type="ECO:0000313" key="3">
    <source>
        <dbReference type="Proteomes" id="UP000177451"/>
    </source>
</evidence>
<proteinExistence type="predicted"/>
<dbReference type="PROSITE" id="PS51197">
    <property type="entry name" value="HTH_RRF2_2"/>
    <property type="match status" value="1"/>
</dbReference>
<dbReference type="InterPro" id="IPR036390">
    <property type="entry name" value="WH_DNA-bd_sf"/>
</dbReference>
<keyword evidence="1" id="KW-0238">DNA-binding</keyword>
<dbReference type="GO" id="GO:0005829">
    <property type="term" value="C:cytosol"/>
    <property type="evidence" value="ECO:0007669"/>
    <property type="project" value="TreeGrafter"/>
</dbReference>
<name>A0A1F5VNH0_9BACT</name>
<comment type="caution">
    <text evidence="2">The sequence shown here is derived from an EMBL/GenBank/DDBJ whole genome shotgun (WGS) entry which is preliminary data.</text>
</comment>
<dbReference type="EMBL" id="MFHH01000029">
    <property type="protein sequence ID" value="OGF64952.1"/>
    <property type="molecule type" value="Genomic_DNA"/>
</dbReference>
<dbReference type="GO" id="GO:0003700">
    <property type="term" value="F:DNA-binding transcription factor activity"/>
    <property type="evidence" value="ECO:0007669"/>
    <property type="project" value="TreeGrafter"/>
</dbReference>
<dbReference type="Pfam" id="PF02082">
    <property type="entry name" value="Rrf2"/>
    <property type="match status" value="1"/>
</dbReference>
<evidence type="ECO:0008006" key="4">
    <source>
        <dbReference type="Google" id="ProtNLM"/>
    </source>
</evidence>